<protein>
    <submittedName>
        <fullName evidence="1">Uncharacterized protein</fullName>
    </submittedName>
</protein>
<sequence>MLTIAETSSNSCGDNSENETIRENIFNVVDDIFRVISYKEAAVLVSASVYEKSGIKYGYLPGDGINEVVLRSSDRALEMYNEMCERYKIKKVENPLSTQIIRKLHLLAFGEEFSKKAKQRNGEYLSHTVKLCSPIRAYKALYKTVTHDVPVNFDEIESDTEIDEKHEQEKLCEFSLVGEQFLYQKYKITLENKPIGTVFKRIYYVCDKNMRTRKKSSLQAEISMNIDGRVINLSSPNKKVLTNIREWLTNKLSNTLKGMSKSVIEYKSDNRGIVFAAMPMITKLAQMNGLLARSPAGRDSDLINWIDRQEFDDQGIPSFPNRELLSNLIIT</sequence>
<accession>A0A1B7WZ73</accession>
<organism evidence="1 2">
    <name type="scientific">Aphanizomenon flos-aquae WA102</name>
    <dbReference type="NCBI Taxonomy" id="1710896"/>
    <lineage>
        <taxon>Bacteria</taxon>
        <taxon>Bacillati</taxon>
        <taxon>Cyanobacteriota</taxon>
        <taxon>Cyanophyceae</taxon>
        <taxon>Nostocales</taxon>
        <taxon>Aphanizomenonaceae</taxon>
        <taxon>Aphanizomenon</taxon>
    </lineage>
</organism>
<name>A0A1B7WZ73_APHFL</name>
<evidence type="ECO:0000313" key="1">
    <source>
        <dbReference type="EMBL" id="OBQ42417.1"/>
    </source>
</evidence>
<comment type="caution">
    <text evidence="1">The sequence shown here is derived from an EMBL/GenBank/DDBJ whole genome shotgun (WGS) entry which is preliminary data.</text>
</comment>
<dbReference type="AlphaFoldDB" id="A0A1B7WZ73"/>
<gene>
    <name evidence="1" type="ORF">AN484_17875</name>
</gene>
<dbReference type="EMBL" id="LJOW01000106">
    <property type="protein sequence ID" value="OBQ42417.1"/>
    <property type="molecule type" value="Genomic_DNA"/>
</dbReference>
<reference evidence="1 2" key="1">
    <citation type="submission" date="2015-09" db="EMBL/GenBank/DDBJ databases">
        <title>Aphanizomenon flos-aquae WA102.</title>
        <authorList>
            <person name="Driscoll C."/>
        </authorList>
    </citation>
    <scope>NUCLEOTIDE SEQUENCE [LARGE SCALE GENOMIC DNA]</scope>
    <source>
        <strain evidence="1">WA102</strain>
    </source>
</reference>
<evidence type="ECO:0000313" key="2">
    <source>
        <dbReference type="Proteomes" id="UP000092093"/>
    </source>
</evidence>
<proteinExistence type="predicted"/>
<dbReference type="Proteomes" id="UP000092093">
    <property type="component" value="Unassembled WGS sequence"/>
</dbReference>